<dbReference type="AlphaFoldDB" id="A0A2R5G766"/>
<dbReference type="InParanoid" id="A0A2R5G766"/>
<organism evidence="2 3">
    <name type="scientific">Hondaea fermentalgiana</name>
    <dbReference type="NCBI Taxonomy" id="2315210"/>
    <lineage>
        <taxon>Eukaryota</taxon>
        <taxon>Sar</taxon>
        <taxon>Stramenopiles</taxon>
        <taxon>Bigyra</taxon>
        <taxon>Labyrinthulomycetes</taxon>
        <taxon>Thraustochytrida</taxon>
        <taxon>Thraustochytriidae</taxon>
        <taxon>Hondaea</taxon>
    </lineage>
</organism>
<dbReference type="InterPro" id="IPR022812">
    <property type="entry name" value="Dynamin"/>
</dbReference>
<accession>A0A2R5G766</accession>
<dbReference type="SMART" id="SM00053">
    <property type="entry name" value="DYNc"/>
    <property type="match status" value="1"/>
</dbReference>
<dbReference type="GO" id="GO:0005737">
    <property type="term" value="C:cytoplasm"/>
    <property type="evidence" value="ECO:0007669"/>
    <property type="project" value="TreeGrafter"/>
</dbReference>
<dbReference type="EMBL" id="BEYU01000014">
    <property type="protein sequence ID" value="GBG25638.1"/>
    <property type="molecule type" value="Genomic_DNA"/>
</dbReference>
<feature type="domain" description="Dynamin GTPase" evidence="1">
    <location>
        <begin position="112"/>
        <end position="368"/>
    </location>
</feature>
<dbReference type="GO" id="GO:0005525">
    <property type="term" value="F:GTP binding"/>
    <property type="evidence" value="ECO:0007669"/>
    <property type="project" value="InterPro"/>
</dbReference>
<comment type="caution">
    <text evidence="2">The sequence shown here is derived from an EMBL/GenBank/DDBJ whole genome shotgun (WGS) entry which is preliminary data.</text>
</comment>
<dbReference type="PANTHER" id="PTHR11566:SF21">
    <property type="entry name" value="DYNAMIN RELATED PROTEIN 1, ISOFORM A"/>
    <property type="match status" value="1"/>
</dbReference>
<dbReference type="GO" id="GO:0008017">
    <property type="term" value="F:microtubule binding"/>
    <property type="evidence" value="ECO:0007669"/>
    <property type="project" value="TreeGrafter"/>
</dbReference>
<keyword evidence="3" id="KW-1185">Reference proteome</keyword>
<dbReference type="SUPFAM" id="SSF52540">
    <property type="entry name" value="P-loop containing nucleoside triphosphate hydrolases"/>
    <property type="match status" value="1"/>
</dbReference>
<dbReference type="Proteomes" id="UP000241890">
    <property type="component" value="Unassembled WGS sequence"/>
</dbReference>
<sequence>MADAASESSWTRVDRTAFEVLAIDGSASVTDEDVRAAYDEQASKATDDHQRQRLREAFQTIETEAFRAGYCLALSVFDDQSNDGFFDNAQVEPRADPVHSKGIAGILCAPDAPYARLLQAAMQVQGRFELELPQIVVCGTESQGKSSTLERIAMRDIFPRDRRFCTRLPVRLMLRTSRHQNQVTIRVKDLNTNEITRETEPQICVTGDQTDEPFSSQVSELIREFISDEHPDDKGRKVVIDREVQIEIRAPSVPTIDLVDLPGIVAAPDHARQATTHITQRMLAQEHVLVLAVVSAQSEALNSNGIWPLLHEANKPSIVVLTRVDLEGGEEDLRARLERDPAVMPDDVRIDFVVPVANRDTRKHIDMDSLRDSYTREETALRAACKMEGMEYDVTKHGMPGVLHALNEMIRAYMRDEWVDAELQRCKVAFREIFDDLLDLGTTPGAIKPEAIVSEIRKGLDAFMDMPTSELLKDMQLPVCFKFILDFPRSAPLVRRAYLLKNHEAEVKNHIAALTYSAWESFKALVMRDVIDGSRIPLKIGRFSSIREHIGTTLEDSFRAASDSIIEEAFLRVISQLKDALTTRSDELDTDVIWADIYESVIMNIICRFSTETLTERLFATIDLELREEYGVAVGRVKIEEQIDAIYRTVQVLQELRGLDDIPDDFQGAKGLIKGGVTDELLVLLETGIIHTSFFFGTIETVLQEAGIEFTAPLFGDDGSW</sequence>
<dbReference type="OrthoDB" id="116917at2759"/>
<dbReference type="Gene3D" id="3.40.50.300">
    <property type="entry name" value="P-loop containing nucleotide triphosphate hydrolases"/>
    <property type="match status" value="1"/>
</dbReference>
<dbReference type="InterPro" id="IPR027417">
    <property type="entry name" value="P-loop_NTPase"/>
</dbReference>
<dbReference type="InterPro" id="IPR001401">
    <property type="entry name" value="Dynamin_GTPase"/>
</dbReference>
<dbReference type="PANTHER" id="PTHR11566">
    <property type="entry name" value="DYNAMIN"/>
    <property type="match status" value="1"/>
</dbReference>
<evidence type="ECO:0000259" key="1">
    <source>
        <dbReference type="SMART" id="SM00053"/>
    </source>
</evidence>
<dbReference type="PRINTS" id="PR00195">
    <property type="entry name" value="DYNAMIN"/>
</dbReference>
<dbReference type="GO" id="GO:0003924">
    <property type="term" value="F:GTPase activity"/>
    <property type="evidence" value="ECO:0007669"/>
    <property type="project" value="InterPro"/>
</dbReference>
<protein>
    <submittedName>
        <fullName evidence="2">Interferon-induced GTP-binding protein Mx1</fullName>
    </submittedName>
</protein>
<gene>
    <name evidence="2" type="ORF">FCC1311_018572</name>
</gene>
<dbReference type="GO" id="GO:0005874">
    <property type="term" value="C:microtubule"/>
    <property type="evidence" value="ECO:0007669"/>
    <property type="project" value="TreeGrafter"/>
</dbReference>
<evidence type="ECO:0000313" key="3">
    <source>
        <dbReference type="Proteomes" id="UP000241890"/>
    </source>
</evidence>
<reference evidence="2 3" key="1">
    <citation type="submission" date="2017-12" db="EMBL/GenBank/DDBJ databases">
        <title>Sequencing, de novo assembly and annotation of complete genome of a new Thraustochytrid species, strain FCC1311.</title>
        <authorList>
            <person name="Sedici K."/>
            <person name="Godart F."/>
            <person name="Aiese Cigliano R."/>
            <person name="Sanseverino W."/>
            <person name="Barakat M."/>
            <person name="Ortet P."/>
            <person name="Marechal E."/>
            <person name="Cagnac O."/>
            <person name="Amato A."/>
        </authorList>
    </citation>
    <scope>NUCLEOTIDE SEQUENCE [LARGE SCALE GENOMIC DNA]</scope>
</reference>
<dbReference type="InterPro" id="IPR045063">
    <property type="entry name" value="Dynamin_N"/>
</dbReference>
<proteinExistence type="predicted"/>
<dbReference type="Pfam" id="PF00350">
    <property type="entry name" value="Dynamin_N"/>
    <property type="match status" value="1"/>
</dbReference>
<name>A0A2R5G766_9STRA</name>
<evidence type="ECO:0000313" key="2">
    <source>
        <dbReference type="EMBL" id="GBG25638.1"/>
    </source>
</evidence>
<dbReference type="GO" id="GO:0016020">
    <property type="term" value="C:membrane"/>
    <property type="evidence" value="ECO:0007669"/>
    <property type="project" value="TreeGrafter"/>
</dbReference>